<proteinExistence type="predicted"/>
<accession>A0A8S3W2K6</accession>
<sequence length="142" mass="16853">MIDFITVNERMRSAVVDPRVYRGSNEGTDHYLVLCRIRGLFRRWRHRTSVSTTALQRIRIERLQDEDVKDKCKCRLRENISNLDELCVNELDLENVWHNVKKGLVDAATEVCGVSKRTNERKDSTLWWDDEVRMEFEAKKRA</sequence>
<evidence type="ECO:0000313" key="2">
    <source>
        <dbReference type="Proteomes" id="UP000691718"/>
    </source>
</evidence>
<protein>
    <submittedName>
        <fullName evidence="1">(apollo) hypothetical protein</fullName>
    </submittedName>
</protein>
<name>A0A8S3W2K6_PARAO</name>
<organism evidence="1 2">
    <name type="scientific">Parnassius apollo</name>
    <name type="common">Apollo butterfly</name>
    <name type="synonym">Papilio apollo</name>
    <dbReference type="NCBI Taxonomy" id="110799"/>
    <lineage>
        <taxon>Eukaryota</taxon>
        <taxon>Metazoa</taxon>
        <taxon>Ecdysozoa</taxon>
        <taxon>Arthropoda</taxon>
        <taxon>Hexapoda</taxon>
        <taxon>Insecta</taxon>
        <taxon>Pterygota</taxon>
        <taxon>Neoptera</taxon>
        <taxon>Endopterygota</taxon>
        <taxon>Lepidoptera</taxon>
        <taxon>Glossata</taxon>
        <taxon>Ditrysia</taxon>
        <taxon>Papilionoidea</taxon>
        <taxon>Papilionidae</taxon>
        <taxon>Parnassiinae</taxon>
        <taxon>Parnassini</taxon>
        <taxon>Parnassius</taxon>
        <taxon>Parnassius</taxon>
    </lineage>
</organism>
<comment type="caution">
    <text evidence="1">The sequence shown here is derived from an EMBL/GenBank/DDBJ whole genome shotgun (WGS) entry which is preliminary data.</text>
</comment>
<dbReference type="Proteomes" id="UP000691718">
    <property type="component" value="Unassembled WGS sequence"/>
</dbReference>
<dbReference type="AlphaFoldDB" id="A0A8S3W2K6"/>
<dbReference type="EMBL" id="CAJQZP010000081">
    <property type="protein sequence ID" value="CAG4937324.1"/>
    <property type="molecule type" value="Genomic_DNA"/>
</dbReference>
<evidence type="ECO:0000313" key="1">
    <source>
        <dbReference type="EMBL" id="CAG4937324.1"/>
    </source>
</evidence>
<gene>
    <name evidence="1" type="ORF">PAPOLLO_LOCUS1399</name>
</gene>
<keyword evidence="2" id="KW-1185">Reference proteome</keyword>
<dbReference type="OrthoDB" id="7400707at2759"/>
<reference evidence="1" key="1">
    <citation type="submission" date="2021-04" db="EMBL/GenBank/DDBJ databases">
        <authorList>
            <person name="Tunstrom K."/>
        </authorList>
    </citation>
    <scope>NUCLEOTIDE SEQUENCE</scope>
</reference>